<accession>A0A6S7LVX1</accession>
<organism evidence="1 2">
    <name type="scientific">Paramuricea clavata</name>
    <name type="common">Red gorgonian</name>
    <name type="synonym">Violescent sea-whip</name>
    <dbReference type="NCBI Taxonomy" id="317549"/>
    <lineage>
        <taxon>Eukaryota</taxon>
        <taxon>Metazoa</taxon>
        <taxon>Cnidaria</taxon>
        <taxon>Anthozoa</taxon>
        <taxon>Octocorallia</taxon>
        <taxon>Malacalcyonacea</taxon>
        <taxon>Plexauridae</taxon>
        <taxon>Paramuricea</taxon>
    </lineage>
</organism>
<name>A0A6S7LVX1_PARCT</name>
<dbReference type="GO" id="GO:0015074">
    <property type="term" value="P:DNA integration"/>
    <property type="evidence" value="ECO:0007669"/>
    <property type="project" value="InterPro"/>
</dbReference>
<dbReference type="AlphaFoldDB" id="A0A6S7LVX1"/>
<evidence type="ECO:0000313" key="2">
    <source>
        <dbReference type="Proteomes" id="UP001152795"/>
    </source>
</evidence>
<dbReference type="InterPro" id="IPR001584">
    <property type="entry name" value="Integrase_cat-core"/>
</dbReference>
<dbReference type="InterPro" id="IPR036397">
    <property type="entry name" value="RNaseH_sf"/>
</dbReference>
<dbReference type="PROSITE" id="PS50994">
    <property type="entry name" value="INTEGRASE"/>
    <property type="match status" value="1"/>
</dbReference>
<dbReference type="PANTHER" id="PTHR38681">
    <property type="entry name" value="RETROVIRUS-RELATED POL POLYPROTEIN FROM TRANSPOSON 412-LIKE PROTEIN-RELATED"/>
    <property type="match status" value="1"/>
</dbReference>
<gene>
    <name evidence="1" type="ORF">PACLA_8A016793</name>
</gene>
<dbReference type="EMBL" id="CACRXK020046909">
    <property type="protein sequence ID" value="CAB4046173.1"/>
    <property type="molecule type" value="Genomic_DNA"/>
</dbReference>
<reference evidence="1" key="1">
    <citation type="submission" date="2020-04" db="EMBL/GenBank/DDBJ databases">
        <authorList>
            <person name="Alioto T."/>
            <person name="Alioto T."/>
            <person name="Gomez Garrido J."/>
        </authorList>
    </citation>
    <scope>NUCLEOTIDE SEQUENCE</scope>
    <source>
        <strain evidence="1">A484AB</strain>
    </source>
</reference>
<dbReference type="Proteomes" id="UP001152795">
    <property type="component" value="Unassembled WGS sequence"/>
</dbReference>
<proteinExistence type="predicted"/>
<dbReference type="PANTHER" id="PTHR38681:SF1">
    <property type="entry name" value="RETROVIRUS-RELATED POL POLYPROTEIN FROM TRANSPOSON 412-LIKE PROTEIN"/>
    <property type="match status" value="1"/>
</dbReference>
<evidence type="ECO:0000313" key="1">
    <source>
        <dbReference type="EMBL" id="CAB4046173.1"/>
    </source>
</evidence>
<sequence>MSVQGEGIGAVACAKNLVDWIAMFGVPKSVISDRGPQFSSSLWEEVGKILGFKSNLSTAYHPQTNGKVERMHRSLKNALRSRLDGRNDWLCELPWAILGLRNRPNTDSQLSPSELVFGGKVRLPGQPTLPISKIQPATFAEKLKNAVANQDKPTTQWHLAQNSNFNVPQVLKKCEMVLLREERKLSSLRPKYCGPFKVLNRNAKTITIGLPTGEEKVSIDRVKPYFDK</sequence>
<dbReference type="InterPro" id="IPR012337">
    <property type="entry name" value="RNaseH-like_sf"/>
</dbReference>
<protein>
    <submittedName>
        <fullName evidence="1">Transposon Tf2-8 poly, partial</fullName>
    </submittedName>
</protein>
<dbReference type="Gene3D" id="3.30.420.10">
    <property type="entry name" value="Ribonuclease H-like superfamily/Ribonuclease H"/>
    <property type="match status" value="1"/>
</dbReference>
<dbReference type="GO" id="GO:0003676">
    <property type="term" value="F:nucleic acid binding"/>
    <property type="evidence" value="ECO:0007669"/>
    <property type="project" value="InterPro"/>
</dbReference>
<comment type="caution">
    <text evidence="1">The sequence shown here is derived from an EMBL/GenBank/DDBJ whole genome shotgun (WGS) entry which is preliminary data.</text>
</comment>
<dbReference type="SUPFAM" id="SSF53098">
    <property type="entry name" value="Ribonuclease H-like"/>
    <property type="match status" value="1"/>
</dbReference>
<dbReference type="OrthoDB" id="775972at2759"/>
<keyword evidence="2" id="KW-1185">Reference proteome</keyword>